<keyword evidence="14" id="KW-1185">Reference proteome</keyword>
<evidence type="ECO:0000256" key="8">
    <source>
        <dbReference type="ARBA" id="ARBA00023114"/>
    </source>
</evidence>
<keyword evidence="5" id="KW-0812">Transmembrane</keyword>
<evidence type="ECO:0000256" key="3">
    <source>
        <dbReference type="ARBA" id="ARBA00022448"/>
    </source>
</evidence>
<protein>
    <submittedName>
        <fullName evidence="13">Outer membrane porin protein</fullName>
    </submittedName>
</protein>
<dbReference type="GO" id="GO:0006811">
    <property type="term" value="P:monoatomic ion transport"/>
    <property type="evidence" value="ECO:0007669"/>
    <property type="project" value="UniProtKB-KW"/>
</dbReference>
<keyword evidence="9" id="KW-0472">Membrane</keyword>
<keyword evidence="7" id="KW-0406">Ion transport</keyword>
<dbReference type="PRINTS" id="PR00184">
    <property type="entry name" value="NEISSPPORIN"/>
</dbReference>
<dbReference type="EMBL" id="CADILH010000002">
    <property type="protein sequence ID" value="CAB3930810.1"/>
    <property type="molecule type" value="Genomic_DNA"/>
</dbReference>
<accession>A0A6S7F7U7</accession>
<evidence type="ECO:0000256" key="5">
    <source>
        <dbReference type="ARBA" id="ARBA00022692"/>
    </source>
</evidence>
<dbReference type="GO" id="GO:0015288">
    <property type="term" value="F:porin activity"/>
    <property type="evidence" value="ECO:0007669"/>
    <property type="project" value="UniProtKB-KW"/>
</dbReference>
<dbReference type="InterPro" id="IPR002299">
    <property type="entry name" value="Porin_Neis"/>
</dbReference>
<dbReference type="RefSeq" id="WP_033470832.1">
    <property type="nucleotide sequence ID" value="NZ_CADILH010000002.1"/>
</dbReference>
<dbReference type="InterPro" id="IPR023614">
    <property type="entry name" value="Porin_dom_sf"/>
</dbReference>
<evidence type="ECO:0000256" key="7">
    <source>
        <dbReference type="ARBA" id="ARBA00023065"/>
    </source>
</evidence>
<dbReference type="PANTHER" id="PTHR34501:SF9">
    <property type="entry name" value="MAJOR OUTER MEMBRANE PROTEIN P.IA"/>
    <property type="match status" value="1"/>
</dbReference>
<dbReference type="GO" id="GO:0009279">
    <property type="term" value="C:cell outer membrane"/>
    <property type="evidence" value="ECO:0007669"/>
    <property type="project" value="UniProtKB-SubCell"/>
</dbReference>
<dbReference type="PANTHER" id="PTHR34501">
    <property type="entry name" value="PROTEIN YDDL-RELATED"/>
    <property type="match status" value="1"/>
</dbReference>
<evidence type="ECO:0000256" key="1">
    <source>
        <dbReference type="ARBA" id="ARBA00004571"/>
    </source>
</evidence>
<dbReference type="Gene3D" id="2.40.160.10">
    <property type="entry name" value="Porin"/>
    <property type="match status" value="1"/>
</dbReference>
<evidence type="ECO:0000259" key="12">
    <source>
        <dbReference type="Pfam" id="PF13609"/>
    </source>
</evidence>
<keyword evidence="4" id="KW-1134">Transmembrane beta strand</keyword>
<evidence type="ECO:0000256" key="6">
    <source>
        <dbReference type="ARBA" id="ARBA00022729"/>
    </source>
</evidence>
<feature type="signal peptide" evidence="11">
    <location>
        <begin position="1"/>
        <end position="20"/>
    </location>
</feature>
<organism evidence="13 14">
    <name type="scientific">Achromobacter insolitus</name>
    <dbReference type="NCBI Taxonomy" id="217204"/>
    <lineage>
        <taxon>Bacteria</taxon>
        <taxon>Pseudomonadati</taxon>
        <taxon>Pseudomonadota</taxon>
        <taxon>Betaproteobacteria</taxon>
        <taxon>Burkholderiales</taxon>
        <taxon>Alcaligenaceae</taxon>
        <taxon>Achromobacter</taxon>
    </lineage>
</organism>
<evidence type="ECO:0000256" key="10">
    <source>
        <dbReference type="ARBA" id="ARBA00023237"/>
    </source>
</evidence>
<evidence type="ECO:0000256" key="11">
    <source>
        <dbReference type="SAM" id="SignalP"/>
    </source>
</evidence>
<dbReference type="InterPro" id="IPR033900">
    <property type="entry name" value="Gram_neg_porin_domain"/>
</dbReference>
<name>A0A6S7F7U7_9BURK</name>
<dbReference type="Pfam" id="PF13609">
    <property type="entry name" value="Porin_4"/>
    <property type="match status" value="1"/>
</dbReference>
<dbReference type="InterPro" id="IPR050298">
    <property type="entry name" value="Gram-neg_bact_OMP"/>
</dbReference>
<keyword evidence="8" id="KW-0626">Porin</keyword>
<keyword evidence="3" id="KW-0813">Transport</keyword>
<dbReference type="AlphaFoldDB" id="A0A6S7F7U7"/>
<feature type="domain" description="Porin" evidence="12">
    <location>
        <begin position="10"/>
        <end position="365"/>
    </location>
</feature>
<dbReference type="Proteomes" id="UP000494183">
    <property type="component" value="Unassembled WGS sequence"/>
</dbReference>
<comment type="subcellular location">
    <subcellularLocation>
        <location evidence="1">Cell outer membrane</location>
        <topology evidence="1">Multi-pass membrane protein</topology>
    </subcellularLocation>
</comment>
<proteinExistence type="predicted"/>
<gene>
    <name evidence="13" type="ORF">LMG6000_01872</name>
</gene>
<evidence type="ECO:0000313" key="13">
    <source>
        <dbReference type="EMBL" id="CAB3930810.1"/>
    </source>
</evidence>
<dbReference type="SUPFAM" id="SSF56935">
    <property type="entry name" value="Porins"/>
    <property type="match status" value="1"/>
</dbReference>
<sequence length="385" mass="40756">MKKSLLLAISAATLSTAAYAETSVTLYGIIDTGIGYAKVDGSYIDPQTGVKSDFKGSRVAMTTGQTAGSRWGLRGKEDLGDGLYATFRLESGYDSADGSSLQNNRLFGREATIGLGSDQWGEFRLGRQYNVASRLMASMYGSGFGGGFTQLNTGGGLGFSGSYFVRYDNLALYESPSMGGFRVSAGYAFNADDRNAAQTGFRTADNTRAITTGVSYANGPLMAFFAYEQLNASNKLSSAQTAATPRSFTLGGSYDFEVFKLALAYERATDGWFAGKGLPSSASIGTFRGTPSNTFVDGFSSNSYVIAASVPLGGASSMFGSWQRVDPNNSDLTGGDSTSNTFALGYSYTLSKRTTMYAAATYTNNFAFQDDAKATEAVIGLRHAF</sequence>
<evidence type="ECO:0000256" key="9">
    <source>
        <dbReference type="ARBA" id="ARBA00023136"/>
    </source>
</evidence>
<evidence type="ECO:0000256" key="2">
    <source>
        <dbReference type="ARBA" id="ARBA00011233"/>
    </source>
</evidence>
<keyword evidence="6 11" id="KW-0732">Signal</keyword>
<dbReference type="CDD" id="cd00342">
    <property type="entry name" value="gram_neg_porins"/>
    <property type="match status" value="1"/>
</dbReference>
<reference evidence="13 14" key="1">
    <citation type="submission" date="2020-04" db="EMBL/GenBank/DDBJ databases">
        <authorList>
            <person name="De Canck E."/>
        </authorList>
    </citation>
    <scope>NUCLEOTIDE SEQUENCE [LARGE SCALE GENOMIC DNA]</scope>
    <source>
        <strain evidence="13 14">LMG 6000</strain>
    </source>
</reference>
<dbReference type="GO" id="GO:0046930">
    <property type="term" value="C:pore complex"/>
    <property type="evidence" value="ECO:0007669"/>
    <property type="project" value="UniProtKB-KW"/>
</dbReference>
<evidence type="ECO:0000313" key="14">
    <source>
        <dbReference type="Proteomes" id="UP000494183"/>
    </source>
</evidence>
<feature type="chain" id="PRO_5028874675" evidence="11">
    <location>
        <begin position="21"/>
        <end position="385"/>
    </location>
</feature>
<evidence type="ECO:0000256" key="4">
    <source>
        <dbReference type="ARBA" id="ARBA00022452"/>
    </source>
</evidence>
<comment type="subunit">
    <text evidence="2">Homotrimer.</text>
</comment>
<keyword evidence="10" id="KW-0998">Cell outer membrane</keyword>